<dbReference type="EMBL" id="VVIW01000016">
    <property type="protein sequence ID" value="NHZ43109.1"/>
    <property type="molecule type" value="Genomic_DNA"/>
</dbReference>
<organism evidence="3 4">
    <name type="scientific">Massilia aquatica</name>
    <dbReference type="NCBI Taxonomy" id="2609000"/>
    <lineage>
        <taxon>Bacteria</taxon>
        <taxon>Pseudomonadati</taxon>
        <taxon>Pseudomonadota</taxon>
        <taxon>Betaproteobacteria</taxon>
        <taxon>Burkholderiales</taxon>
        <taxon>Oxalobacteraceae</taxon>
        <taxon>Telluria group</taxon>
        <taxon>Massilia</taxon>
    </lineage>
</organism>
<name>A0ABX0M7E5_9BURK</name>
<dbReference type="Proteomes" id="UP000819052">
    <property type="component" value="Unassembled WGS sequence"/>
</dbReference>
<reference evidence="3 4" key="1">
    <citation type="submission" date="2019-09" db="EMBL/GenBank/DDBJ databases">
        <title>Taxonomy of Antarctic Massilia spp.: description of Massilia rubra sp. nov., Massilia aquatica sp. nov., Massilia mucilaginosa sp. nov., Massilia frigida sp. nov. isolated from streams, lakes and regoliths.</title>
        <authorList>
            <person name="Holochova P."/>
            <person name="Sedlacek I."/>
            <person name="Kralova S."/>
            <person name="Maslanova I."/>
            <person name="Busse H.-J."/>
            <person name="Stankova E."/>
            <person name="Vrbovska V."/>
            <person name="Kovarovic V."/>
            <person name="Bartak M."/>
            <person name="Svec P."/>
            <person name="Pantucek R."/>
        </authorList>
    </citation>
    <scope>NUCLEOTIDE SEQUENCE [LARGE SCALE GENOMIC DNA]</scope>
    <source>
        <strain evidence="3 4">CCM 8693</strain>
    </source>
</reference>
<feature type="region of interest" description="Disordered" evidence="1">
    <location>
        <begin position="1"/>
        <end position="24"/>
    </location>
</feature>
<dbReference type="InterPro" id="IPR029058">
    <property type="entry name" value="AB_hydrolase_fold"/>
</dbReference>
<feature type="compositionally biased region" description="Basic and acidic residues" evidence="1">
    <location>
        <begin position="73"/>
        <end position="82"/>
    </location>
</feature>
<proteinExistence type="predicted"/>
<keyword evidence="4" id="KW-1185">Reference proteome</keyword>
<dbReference type="SUPFAM" id="SSF53474">
    <property type="entry name" value="alpha/beta-Hydrolases"/>
    <property type="match status" value="1"/>
</dbReference>
<feature type="compositionally biased region" description="Basic and acidic residues" evidence="1">
    <location>
        <begin position="14"/>
        <end position="24"/>
    </location>
</feature>
<dbReference type="Pfam" id="PF07819">
    <property type="entry name" value="PGAP1"/>
    <property type="match status" value="1"/>
</dbReference>
<evidence type="ECO:0000256" key="1">
    <source>
        <dbReference type="SAM" id="MobiDB-lite"/>
    </source>
</evidence>
<feature type="region of interest" description="Disordered" evidence="1">
    <location>
        <begin position="65"/>
        <end position="93"/>
    </location>
</feature>
<dbReference type="RefSeq" id="WP_167079086.1">
    <property type="nucleotide sequence ID" value="NZ_VVIW01000016.1"/>
</dbReference>
<evidence type="ECO:0000313" key="4">
    <source>
        <dbReference type="Proteomes" id="UP000819052"/>
    </source>
</evidence>
<feature type="domain" description="GPI inositol-deacylase PGAP1-like alpha/beta" evidence="2">
    <location>
        <begin position="235"/>
        <end position="297"/>
    </location>
</feature>
<dbReference type="Gene3D" id="3.40.50.1820">
    <property type="entry name" value="alpha/beta hydrolase"/>
    <property type="match status" value="1"/>
</dbReference>
<evidence type="ECO:0000259" key="2">
    <source>
        <dbReference type="Pfam" id="PF07819"/>
    </source>
</evidence>
<gene>
    <name evidence="3" type="ORF">F1609_23460</name>
</gene>
<sequence>MINNTLKGDSMTEATRRLPDPEVRADGKLVGKSVLTPQEMKTRGAIPVPPTKVIPVILVPGIMGSNLRATTDPSRRKNEHLEPGQPAWRPPNGMSDGLEEAGIWEKRDPVVRQQILDGDTLEVDDRGMIKMPDDKKGAQADQMRKRWWGEVHWSSYGDLLCQLHENLNKTFTQAFFTKKRIPNDFWESVMEYDRTRWDAGDMPALTEPELEKYAQYQYPVYACGYNWIQSNELSAERLKKRIIEVIAFWTERKFYCKQVILVTHSMGGLVARACAKQIPEKIVGIIHGVMPALGAPLAYRRIACGTERSAPGKGFGDNYAMGKFADIAGDTPARTTATMATAAGALELLPNHLYPSPWLVAAVKSPNGAIENIANLQRPNIYDTYRDFSSWFRMIDPALADPARKYADDQDGGARGAIIRAIAQAEKFHTKLLDTYYHPNSYAFYGADAKQMSEVT</sequence>
<dbReference type="InterPro" id="IPR012908">
    <property type="entry name" value="PGAP1-ab_dom-like"/>
</dbReference>
<comment type="caution">
    <text evidence="3">The sequence shown here is derived from an EMBL/GenBank/DDBJ whole genome shotgun (WGS) entry which is preliminary data.</text>
</comment>
<accession>A0ABX0M7E5</accession>
<protein>
    <recommendedName>
        <fullName evidence="2">GPI inositol-deacylase PGAP1-like alpha/beta domain-containing protein</fullName>
    </recommendedName>
</protein>
<evidence type="ECO:0000313" key="3">
    <source>
        <dbReference type="EMBL" id="NHZ43109.1"/>
    </source>
</evidence>